<reference evidence="1 2" key="1">
    <citation type="submission" date="2020-07" db="EMBL/GenBank/DDBJ databases">
        <title>Comparative genomics of pyrophilous fungi reveals a link between fire events and developmental genes.</title>
        <authorList>
            <consortium name="DOE Joint Genome Institute"/>
            <person name="Steindorff A.S."/>
            <person name="Carver A."/>
            <person name="Calhoun S."/>
            <person name="Stillman K."/>
            <person name="Liu H."/>
            <person name="Lipzen A."/>
            <person name="Pangilinan J."/>
            <person name="Labutti K."/>
            <person name="Bruns T.D."/>
            <person name="Grigoriev I.V."/>
        </authorList>
    </citation>
    <scope>NUCLEOTIDE SEQUENCE [LARGE SCALE GENOMIC DNA]</scope>
    <source>
        <strain evidence="1 2">CBS 144469</strain>
    </source>
</reference>
<gene>
    <name evidence="1" type="ORF">DFP72DRAFT_848035</name>
</gene>
<dbReference type="EMBL" id="JACGCI010000033">
    <property type="protein sequence ID" value="KAF6754630.1"/>
    <property type="molecule type" value="Genomic_DNA"/>
</dbReference>
<evidence type="ECO:0008006" key="3">
    <source>
        <dbReference type="Google" id="ProtNLM"/>
    </source>
</evidence>
<proteinExistence type="predicted"/>
<evidence type="ECO:0000313" key="2">
    <source>
        <dbReference type="Proteomes" id="UP000521943"/>
    </source>
</evidence>
<keyword evidence="2" id="KW-1185">Reference proteome</keyword>
<sequence>MAFDCCGSLYQLQLNAIKSTDGGLFNQGSFGFISALLQQQFDARDLVDELSTREIQSLLRRSEIMEELAEISTRDLIYELSSRLEARGGGASKPVFHCFHCNKEFPTAAGAAGCHKTIVEDKNALEKLRKEREGKKARR</sequence>
<name>A0A8H6HX85_9AGAR</name>
<organism evidence="1 2">
    <name type="scientific">Ephemerocybe angulata</name>
    <dbReference type="NCBI Taxonomy" id="980116"/>
    <lineage>
        <taxon>Eukaryota</taxon>
        <taxon>Fungi</taxon>
        <taxon>Dikarya</taxon>
        <taxon>Basidiomycota</taxon>
        <taxon>Agaricomycotina</taxon>
        <taxon>Agaricomycetes</taxon>
        <taxon>Agaricomycetidae</taxon>
        <taxon>Agaricales</taxon>
        <taxon>Agaricineae</taxon>
        <taxon>Psathyrellaceae</taxon>
        <taxon>Ephemerocybe</taxon>
    </lineage>
</organism>
<protein>
    <recommendedName>
        <fullName evidence="3">C2H2-type domain-containing protein</fullName>
    </recommendedName>
</protein>
<evidence type="ECO:0000313" key="1">
    <source>
        <dbReference type="EMBL" id="KAF6754630.1"/>
    </source>
</evidence>
<dbReference type="AlphaFoldDB" id="A0A8H6HX85"/>
<dbReference type="Proteomes" id="UP000521943">
    <property type="component" value="Unassembled WGS sequence"/>
</dbReference>
<accession>A0A8H6HX85</accession>
<comment type="caution">
    <text evidence="1">The sequence shown here is derived from an EMBL/GenBank/DDBJ whole genome shotgun (WGS) entry which is preliminary data.</text>
</comment>